<keyword evidence="2" id="KW-1185">Reference proteome</keyword>
<dbReference type="OrthoDB" id="2427326at2759"/>
<accession>A0A9N8Z2V7</accession>
<dbReference type="EMBL" id="CAJVPQ010000298">
    <property type="protein sequence ID" value="CAG8468138.1"/>
    <property type="molecule type" value="Genomic_DNA"/>
</dbReference>
<organism evidence="1 2">
    <name type="scientific">Funneliformis caledonium</name>
    <dbReference type="NCBI Taxonomy" id="1117310"/>
    <lineage>
        <taxon>Eukaryota</taxon>
        <taxon>Fungi</taxon>
        <taxon>Fungi incertae sedis</taxon>
        <taxon>Mucoromycota</taxon>
        <taxon>Glomeromycotina</taxon>
        <taxon>Glomeromycetes</taxon>
        <taxon>Glomerales</taxon>
        <taxon>Glomeraceae</taxon>
        <taxon>Funneliformis</taxon>
    </lineage>
</organism>
<protein>
    <submittedName>
        <fullName evidence="1">14840_t:CDS:1</fullName>
    </submittedName>
</protein>
<evidence type="ECO:0000313" key="1">
    <source>
        <dbReference type="EMBL" id="CAG8468138.1"/>
    </source>
</evidence>
<proteinExistence type="predicted"/>
<dbReference type="Proteomes" id="UP000789570">
    <property type="component" value="Unassembled WGS sequence"/>
</dbReference>
<sequence length="77" mass="9352">MHHIIPDNVIEEIQFYVKENHLKATVLKRILQNKYPDHEIYNQDLYNTIYRFKSDAQIKNDAATLLENFDKLIYRRS</sequence>
<reference evidence="1" key="1">
    <citation type="submission" date="2021-06" db="EMBL/GenBank/DDBJ databases">
        <authorList>
            <person name="Kallberg Y."/>
            <person name="Tangrot J."/>
            <person name="Rosling A."/>
        </authorList>
    </citation>
    <scope>NUCLEOTIDE SEQUENCE</scope>
    <source>
        <strain evidence="1">UK204</strain>
    </source>
</reference>
<evidence type="ECO:0000313" key="2">
    <source>
        <dbReference type="Proteomes" id="UP000789570"/>
    </source>
</evidence>
<name>A0A9N8Z2V7_9GLOM</name>
<comment type="caution">
    <text evidence="1">The sequence shown here is derived from an EMBL/GenBank/DDBJ whole genome shotgun (WGS) entry which is preliminary data.</text>
</comment>
<gene>
    <name evidence="1" type="ORF">FCALED_LOCUS2083</name>
</gene>
<dbReference type="AlphaFoldDB" id="A0A9N8Z2V7"/>